<feature type="transmembrane region" description="Helical" evidence="8">
    <location>
        <begin position="451"/>
        <end position="471"/>
    </location>
</feature>
<reference evidence="11 12" key="1">
    <citation type="submission" date="2023-09" db="EMBL/GenBank/DDBJ databases">
        <title>Thioclava shenzhenensis sp. nov., a multidrug resistant bacteria-antagonizing species isolated from coastal seawater.</title>
        <authorList>
            <person name="Long M."/>
        </authorList>
    </citation>
    <scope>NUCLEOTIDE SEQUENCE [LARGE SCALE GENOMIC DNA]</scope>
    <source>
        <strain evidence="11 12">FTW29</strain>
        <plasmid evidence="11 12">unnamed1</plasmid>
    </source>
</reference>
<feature type="transmembrane region" description="Helical" evidence="8">
    <location>
        <begin position="41"/>
        <end position="64"/>
    </location>
</feature>
<feature type="transmembrane region" description="Helical" evidence="8">
    <location>
        <begin position="561"/>
        <end position="582"/>
    </location>
</feature>
<evidence type="ECO:0000259" key="9">
    <source>
        <dbReference type="PROSITE" id="PS50109"/>
    </source>
</evidence>
<feature type="transmembrane region" description="Helical" evidence="8">
    <location>
        <begin position="178"/>
        <end position="196"/>
    </location>
</feature>
<dbReference type="PANTHER" id="PTHR43047">
    <property type="entry name" value="TWO-COMPONENT HISTIDINE PROTEIN KINASE"/>
    <property type="match status" value="1"/>
</dbReference>
<dbReference type="SMART" id="SM00388">
    <property type="entry name" value="HisKA"/>
    <property type="match status" value="1"/>
</dbReference>
<feature type="transmembrane region" description="Helical" evidence="8">
    <location>
        <begin position="216"/>
        <end position="235"/>
    </location>
</feature>
<dbReference type="InterPro" id="IPR036890">
    <property type="entry name" value="HATPase_C_sf"/>
</dbReference>
<evidence type="ECO:0000256" key="8">
    <source>
        <dbReference type="SAM" id="Phobius"/>
    </source>
</evidence>
<dbReference type="Pfam" id="PF02518">
    <property type="entry name" value="HATPase_c"/>
    <property type="match status" value="1"/>
</dbReference>
<dbReference type="Gene3D" id="3.40.50.2300">
    <property type="match status" value="1"/>
</dbReference>
<feature type="transmembrane region" description="Helical" evidence="8">
    <location>
        <begin position="355"/>
        <end position="377"/>
    </location>
</feature>
<dbReference type="Pfam" id="PF00512">
    <property type="entry name" value="HisKA"/>
    <property type="match status" value="1"/>
</dbReference>
<dbReference type="Pfam" id="PF00072">
    <property type="entry name" value="Response_reg"/>
    <property type="match status" value="1"/>
</dbReference>
<dbReference type="PRINTS" id="PR00344">
    <property type="entry name" value="BCTRLSENSOR"/>
</dbReference>
<dbReference type="GO" id="GO:0005524">
    <property type="term" value="F:ATP binding"/>
    <property type="evidence" value="ECO:0007669"/>
    <property type="project" value="UniProtKB-KW"/>
</dbReference>
<feature type="transmembrane region" description="Helical" evidence="8">
    <location>
        <begin position="297"/>
        <end position="323"/>
    </location>
</feature>
<dbReference type="SUPFAM" id="SSF55874">
    <property type="entry name" value="ATPase domain of HSP90 chaperone/DNA topoisomerase II/histidine kinase"/>
    <property type="match status" value="1"/>
</dbReference>
<evidence type="ECO:0000256" key="3">
    <source>
        <dbReference type="ARBA" id="ARBA00022553"/>
    </source>
</evidence>
<evidence type="ECO:0000256" key="4">
    <source>
        <dbReference type="ARBA" id="ARBA00022679"/>
    </source>
</evidence>
<organism evidence="11 12">
    <name type="scientific">Thioclava litoralis</name>
    <dbReference type="NCBI Taxonomy" id="3076557"/>
    <lineage>
        <taxon>Bacteria</taxon>
        <taxon>Pseudomonadati</taxon>
        <taxon>Pseudomonadota</taxon>
        <taxon>Alphaproteobacteria</taxon>
        <taxon>Rhodobacterales</taxon>
        <taxon>Paracoccaceae</taxon>
        <taxon>Thioclava</taxon>
    </lineage>
</organism>
<dbReference type="Proteomes" id="UP001623290">
    <property type="component" value="Plasmid unnamed1"/>
</dbReference>
<feature type="transmembrane region" description="Helical" evidence="8">
    <location>
        <begin position="108"/>
        <end position="128"/>
    </location>
</feature>
<dbReference type="InterPro" id="IPR001789">
    <property type="entry name" value="Sig_transdc_resp-reg_receiver"/>
</dbReference>
<keyword evidence="11" id="KW-0067">ATP-binding</keyword>
<dbReference type="InterPro" id="IPR011006">
    <property type="entry name" value="CheY-like_superfamily"/>
</dbReference>
<dbReference type="CDD" id="cd00156">
    <property type="entry name" value="REC"/>
    <property type="match status" value="1"/>
</dbReference>
<feature type="coiled-coil region" evidence="7">
    <location>
        <begin position="624"/>
        <end position="668"/>
    </location>
</feature>
<dbReference type="Gene3D" id="1.10.4160.10">
    <property type="entry name" value="Hydantoin permease"/>
    <property type="match status" value="1"/>
</dbReference>
<evidence type="ECO:0000256" key="1">
    <source>
        <dbReference type="ARBA" id="ARBA00000085"/>
    </source>
</evidence>
<gene>
    <name evidence="11" type="ORF">RPE78_15560</name>
</gene>
<keyword evidence="8" id="KW-0812">Transmembrane</keyword>
<keyword evidence="8" id="KW-0472">Membrane</keyword>
<feature type="transmembrane region" description="Helical" evidence="8">
    <location>
        <begin position="383"/>
        <end position="401"/>
    </location>
</feature>
<dbReference type="CDD" id="cd16922">
    <property type="entry name" value="HATPase_EvgS-ArcB-TorS-like"/>
    <property type="match status" value="1"/>
</dbReference>
<feature type="transmembrane region" description="Helical" evidence="8">
    <location>
        <begin position="70"/>
        <end position="88"/>
    </location>
</feature>
<dbReference type="RefSeq" id="WP_330647012.1">
    <property type="nucleotide sequence ID" value="NZ_CP135444.1"/>
</dbReference>
<feature type="domain" description="Response regulatory" evidence="10">
    <location>
        <begin position="909"/>
        <end position="1021"/>
    </location>
</feature>
<dbReference type="SUPFAM" id="SSF52172">
    <property type="entry name" value="CheY-like"/>
    <property type="match status" value="1"/>
</dbReference>
<keyword evidence="8" id="KW-1133">Transmembrane helix</keyword>
<accession>A0ABZ1E2G9</accession>
<keyword evidence="7" id="KW-0175">Coiled coil</keyword>
<keyword evidence="11" id="KW-0547">Nucleotide-binding</keyword>
<dbReference type="SMART" id="SM00387">
    <property type="entry name" value="HATPase_c"/>
    <property type="match status" value="1"/>
</dbReference>
<evidence type="ECO:0000259" key="10">
    <source>
        <dbReference type="PROSITE" id="PS50110"/>
    </source>
</evidence>
<evidence type="ECO:0000256" key="6">
    <source>
        <dbReference type="PROSITE-ProRule" id="PRU00169"/>
    </source>
</evidence>
<keyword evidence="4" id="KW-0808">Transferase</keyword>
<keyword evidence="11" id="KW-0614">Plasmid</keyword>
<comment type="catalytic activity">
    <reaction evidence="1">
        <text>ATP + protein L-histidine = ADP + protein N-phospho-L-histidine.</text>
        <dbReference type="EC" id="2.7.13.3"/>
    </reaction>
</comment>
<dbReference type="CDD" id="cd00082">
    <property type="entry name" value="HisKA"/>
    <property type="match status" value="1"/>
</dbReference>
<evidence type="ECO:0000313" key="12">
    <source>
        <dbReference type="Proteomes" id="UP001623290"/>
    </source>
</evidence>
<evidence type="ECO:0000256" key="5">
    <source>
        <dbReference type="ARBA" id="ARBA00022777"/>
    </source>
</evidence>
<dbReference type="SMART" id="SM00448">
    <property type="entry name" value="REC"/>
    <property type="match status" value="1"/>
</dbReference>
<feature type="modified residue" description="4-aspartylphosphate" evidence="6">
    <location>
        <position position="958"/>
    </location>
</feature>
<dbReference type="PROSITE" id="PS50110">
    <property type="entry name" value="RESPONSE_REGULATORY"/>
    <property type="match status" value="1"/>
</dbReference>
<evidence type="ECO:0000313" key="11">
    <source>
        <dbReference type="EMBL" id="WRY35254.1"/>
    </source>
</evidence>
<protein>
    <recommendedName>
        <fullName evidence="2">histidine kinase</fullName>
        <ecNumber evidence="2">2.7.13.3</ecNumber>
    </recommendedName>
</protein>
<dbReference type="InterPro" id="IPR036097">
    <property type="entry name" value="HisK_dim/P_sf"/>
</dbReference>
<dbReference type="InterPro" id="IPR005467">
    <property type="entry name" value="His_kinase_dom"/>
</dbReference>
<dbReference type="SUPFAM" id="SSF47384">
    <property type="entry name" value="Homodimeric domain of signal transducing histidine kinase"/>
    <property type="match status" value="1"/>
</dbReference>
<keyword evidence="12" id="KW-1185">Reference proteome</keyword>
<sequence>MRHQFIAPERREYNQWAANETLEDFALRFTARRARLRPSRVAHTAIGALAFLACEAIGGSLTLAHGTRDTLAAVAGLVVLALLVGWPITRNAARSGLDIDLLTRGAGFGYIGSTVTSLVYASFTFVLFAIEASIMSVALNLALGMPLWLGHMVSALVVLPIAAFGIRRISRIQRLSQPLWLGLQLAPLLVLAVAGTEDTVPDMASWLGFGGAASGVDLLQIGAGLSLLLSLLPQIGEQVDYLRFLPEGKSWRRRLALGMAGPGWVLIAGAKIMLGSWLTVMATRAGIAPDLAAQPAIAFDLAFGTLLGNPVLALIAMGVLVCVAQVKINVTNAYAGSIAWSNFFSRLTHNHPGRVVWLVFNTALALMLMELGVFGALESILDLYGILAVGWLGAVAGDLAIAKPLGLSPKLIEFKRAHLYDINPVGCGAMALSVLVSVLCLTGWLGPLAQAFCVPAGLVVAFIAAPLLAWATRGRFYIARGSQIAPAADGLCGCGICGNRFDPEDMAQCPAYGVAICSLCCSLEGRCRDLCKPQARLSQQIRALSERALPARLSPRRRARIGQVAGLAAVFVLATAGLLGAVRHQVTRGMAAGSAQAVGSAFWVIFVALAILSGLMAWFFVLAHENRRQVEDEFERQAEALRREVGAREQAEAQARQAREVAEAANFAKSRFLTGLSHEIRSPLNAIYGYAQLMERDLSAAPSAVGVIRRSAEHLTDLVDGLQDISRVESGTLVLARDRVALPELLDQLAEIFRFQAEAKGLDFVYDRQGWLPRQVLVDRKRLRQVLINLLSNAVKFTDRGQVGLRLRYRNHLLEVEIFDTGIGIAPEDLKRIFDPFDRGSRADLVPGTGLGLTITKLLVEIMGGHIRVESVAGEGTRMVVQLLMFEAGGDLLPTGARPVLGYEGPRKRLLLVDDDADHLALLRRILAPLGFQVVVAQNGAEALRLAPALRPDLAVLDITMPGMSGWEVAARLRALDPEMRVVMLSGNAHDSQAEGAGLQDGFLSKPVDLDALLAEIGGLLQIDWLYDARPAERPAKPDLPADLLERLLAAAEIGHRRGVLDILEDCPEGSVAQWLQLAQGFELPRLAQQVRMMMEEGRDDG</sequence>
<feature type="domain" description="Histidine kinase" evidence="9">
    <location>
        <begin position="675"/>
        <end position="887"/>
    </location>
</feature>
<dbReference type="PROSITE" id="PS50109">
    <property type="entry name" value="HIS_KIN"/>
    <property type="match status" value="1"/>
</dbReference>
<keyword evidence="5" id="KW-0418">Kinase</keyword>
<evidence type="ECO:0000256" key="7">
    <source>
        <dbReference type="SAM" id="Coils"/>
    </source>
</evidence>
<dbReference type="Gene3D" id="3.30.565.10">
    <property type="entry name" value="Histidine kinase-like ATPase, C-terminal domain"/>
    <property type="match status" value="1"/>
</dbReference>
<dbReference type="EC" id="2.7.13.3" evidence="2"/>
<dbReference type="InterPro" id="IPR004358">
    <property type="entry name" value="Sig_transdc_His_kin-like_C"/>
</dbReference>
<dbReference type="InterPro" id="IPR003594">
    <property type="entry name" value="HATPase_dom"/>
</dbReference>
<dbReference type="EMBL" id="CP135444">
    <property type="protein sequence ID" value="WRY35254.1"/>
    <property type="molecule type" value="Genomic_DNA"/>
</dbReference>
<feature type="transmembrane region" description="Helical" evidence="8">
    <location>
        <begin position="422"/>
        <end position="445"/>
    </location>
</feature>
<name>A0ABZ1E2G9_9RHOB</name>
<proteinExistence type="predicted"/>
<feature type="transmembrane region" description="Helical" evidence="8">
    <location>
        <begin position="255"/>
        <end position="277"/>
    </location>
</feature>
<dbReference type="InterPro" id="IPR003661">
    <property type="entry name" value="HisK_dim/P_dom"/>
</dbReference>
<geneLocation type="plasmid" evidence="11 12">
    <name>unnamed1</name>
</geneLocation>
<feature type="transmembrane region" description="Helical" evidence="8">
    <location>
        <begin position="602"/>
        <end position="623"/>
    </location>
</feature>
<feature type="transmembrane region" description="Helical" evidence="8">
    <location>
        <begin position="148"/>
        <end position="166"/>
    </location>
</feature>
<keyword evidence="3 6" id="KW-0597">Phosphoprotein</keyword>
<dbReference type="Gene3D" id="1.10.287.130">
    <property type="match status" value="1"/>
</dbReference>
<evidence type="ECO:0000256" key="2">
    <source>
        <dbReference type="ARBA" id="ARBA00012438"/>
    </source>
</evidence>